<comment type="caution">
    <text evidence="3">The sequence shown here is derived from an EMBL/GenBank/DDBJ whole genome shotgun (WGS) entry which is preliminary data.</text>
</comment>
<dbReference type="EMBL" id="JBHTEY010000004">
    <property type="protein sequence ID" value="MFC7613006.1"/>
    <property type="molecule type" value="Genomic_DNA"/>
</dbReference>
<dbReference type="Proteomes" id="UP001596512">
    <property type="component" value="Unassembled WGS sequence"/>
</dbReference>
<proteinExistence type="predicted"/>
<reference evidence="4" key="1">
    <citation type="journal article" date="2019" name="Int. J. Syst. Evol. Microbiol.">
        <title>The Global Catalogue of Microorganisms (GCM) 10K type strain sequencing project: providing services to taxonomists for standard genome sequencing and annotation.</title>
        <authorList>
            <consortium name="The Broad Institute Genomics Platform"/>
            <consortium name="The Broad Institute Genome Sequencing Center for Infectious Disease"/>
            <person name="Wu L."/>
            <person name="Ma J."/>
        </authorList>
    </citation>
    <scope>NUCLEOTIDE SEQUENCE [LARGE SCALE GENOMIC DNA]</scope>
    <source>
        <strain evidence="4">JCM 17695</strain>
    </source>
</reference>
<feature type="region of interest" description="Disordered" evidence="1">
    <location>
        <begin position="21"/>
        <end position="73"/>
    </location>
</feature>
<feature type="compositionally biased region" description="Low complexity" evidence="1">
    <location>
        <begin position="41"/>
        <end position="73"/>
    </location>
</feature>
<gene>
    <name evidence="3" type="ORF">ACFQV2_04510</name>
</gene>
<feature type="chain" id="PRO_5045771935" evidence="2">
    <location>
        <begin position="17"/>
        <end position="220"/>
    </location>
</feature>
<evidence type="ECO:0000313" key="3">
    <source>
        <dbReference type="EMBL" id="MFC7613006.1"/>
    </source>
</evidence>
<feature type="compositionally biased region" description="Polar residues" evidence="1">
    <location>
        <begin position="28"/>
        <end position="40"/>
    </location>
</feature>
<sequence length="220" mass="22672">MIVRAAVALAGLTLLAACGTASPGSPVATPSNAPTATPSQVPSTTKPVVPVTKPAATTTEKPAATTTKKPVVTTKKPVSDSNAVIGPTGWQTLHLGMSPAAAEALGVATPMAEGDDLCQVWPAVGASALERVIVHPEHGVFAIHPKEADWIHTPEGMHIGWTAAQVAATYPDFDPAHMDYAHGPTVTVPGNPAAVYRMQFDGSGVLVRFLLEQKSDMCSV</sequence>
<evidence type="ECO:0000256" key="1">
    <source>
        <dbReference type="SAM" id="MobiDB-lite"/>
    </source>
</evidence>
<feature type="signal peptide" evidence="2">
    <location>
        <begin position="1"/>
        <end position="16"/>
    </location>
</feature>
<protein>
    <submittedName>
        <fullName evidence="3">Uncharacterized protein</fullName>
    </submittedName>
</protein>
<keyword evidence="4" id="KW-1185">Reference proteome</keyword>
<evidence type="ECO:0000256" key="2">
    <source>
        <dbReference type="SAM" id="SignalP"/>
    </source>
</evidence>
<organism evidence="3 4">
    <name type="scientific">Actinokineospora soli</name>
    <dbReference type="NCBI Taxonomy" id="1048753"/>
    <lineage>
        <taxon>Bacteria</taxon>
        <taxon>Bacillati</taxon>
        <taxon>Actinomycetota</taxon>
        <taxon>Actinomycetes</taxon>
        <taxon>Pseudonocardiales</taxon>
        <taxon>Pseudonocardiaceae</taxon>
        <taxon>Actinokineospora</taxon>
    </lineage>
</organism>
<evidence type="ECO:0000313" key="4">
    <source>
        <dbReference type="Proteomes" id="UP001596512"/>
    </source>
</evidence>
<name>A0ABW2THM4_9PSEU</name>
<keyword evidence="2" id="KW-0732">Signal</keyword>
<dbReference type="PROSITE" id="PS51257">
    <property type="entry name" value="PROKAR_LIPOPROTEIN"/>
    <property type="match status" value="1"/>
</dbReference>
<accession>A0ABW2THM4</accession>